<reference evidence="1 2" key="1">
    <citation type="submission" date="2021-11" db="EMBL/GenBank/DDBJ databases">
        <authorList>
            <person name="Oh E.-T."/>
            <person name="Kim S.-B."/>
        </authorList>
    </citation>
    <scope>NUCLEOTIDE SEQUENCE [LARGE SCALE GENOMIC DNA]</scope>
    <source>
        <strain evidence="1 2">MMS20-SJTN17</strain>
    </source>
</reference>
<proteinExistence type="predicted"/>
<accession>A0ABS8KCA0</accession>
<dbReference type="Proteomes" id="UP001430614">
    <property type="component" value="Unassembled WGS sequence"/>
</dbReference>
<comment type="caution">
    <text evidence="1">The sequence shown here is derived from an EMBL/GenBank/DDBJ whole genome shotgun (WGS) entry which is preliminary data.</text>
</comment>
<gene>
    <name evidence="1" type="ORF">LJ655_10910</name>
</gene>
<dbReference type="RefSeq" id="WP_230561254.1">
    <property type="nucleotide sequence ID" value="NZ_JAJITC010000005.1"/>
</dbReference>
<organism evidence="1 2">
    <name type="scientific">Paraburkholderia translucens</name>
    <dbReference type="NCBI Taxonomy" id="2886945"/>
    <lineage>
        <taxon>Bacteria</taxon>
        <taxon>Pseudomonadati</taxon>
        <taxon>Pseudomonadota</taxon>
        <taxon>Betaproteobacteria</taxon>
        <taxon>Burkholderiales</taxon>
        <taxon>Burkholderiaceae</taxon>
        <taxon>Paraburkholderia</taxon>
    </lineage>
</organism>
<evidence type="ECO:0000313" key="2">
    <source>
        <dbReference type="Proteomes" id="UP001430614"/>
    </source>
</evidence>
<name>A0ABS8KCA0_9BURK</name>
<sequence>MKTTDTMPDLQSVRPANSQIRFSLALIRGTRPATRHHRILLHGLRRVAAQRVHHTSIGIADALPARLAHPYVLPRSADRTDRTEPMISA</sequence>
<dbReference type="EMBL" id="JAJITC010000005">
    <property type="protein sequence ID" value="MCC8402396.1"/>
    <property type="molecule type" value="Genomic_DNA"/>
</dbReference>
<keyword evidence="2" id="KW-1185">Reference proteome</keyword>
<protein>
    <submittedName>
        <fullName evidence="1">Uncharacterized protein</fullName>
    </submittedName>
</protein>
<evidence type="ECO:0000313" key="1">
    <source>
        <dbReference type="EMBL" id="MCC8402396.1"/>
    </source>
</evidence>